<evidence type="ECO:0000313" key="9">
    <source>
        <dbReference type="Proteomes" id="UP000799438"/>
    </source>
</evidence>
<feature type="transmembrane region" description="Helical" evidence="7">
    <location>
        <begin position="207"/>
        <end position="225"/>
    </location>
</feature>
<evidence type="ECO:0000256" key="6">
    <source>
        <dbReference type="SAM" id="MobiDB-lite"/>
    </source>
</evidence>
<evidence type="ECO:0000256" key="7">
    <source>
        <dbReference type="SAM" id="Phobius"/>
    </source>
</evidence>
<organism evidence="8 9">
    <name type="scientific">Aplosporella prunicola CBS 121167</name>
    <dbReference type="NCBI Taxonomy" id="1176127"/>
    <lineage>
        <taxon>Eukaryota</taxon>
        <taxon>Fungi</taxon>
        <taxon>Dikarya</taxon>
        <taxon>Ascomycota</taxon>
        <taxon>Pezizomycotina</taxon>
        <taxon>Dothideomycetes</taxon>
        <taxon>Dothideomycetes incertae sedis</taxon>
        <taxon>Botryosphaeriales</taxon>
        <taxon>Aplosporellaceae</taxon>
        <taxon>Aplosporella</taxon>
    </lineage>
</organism>
<feature type="transmembrane region" description="Helical" evidence="7">
    <location>
        <begin position="85"/>
        <end position="109"/>
    </location>
</feature>
<dbReference type="AlphaFoldDB" id="A0A6A6BB07"/>
<keyword evidence="4 7" id="KW-1133">Transmembrane helix</keyword>
<keyword evidence="9" id="KW-1185">Reference proteome</keyword>
<dbReference type="GeneID" id="54304347"/>
<evidence type="ECO:0000256" key="3">
    <source>
        <dbReference type="ARBA" id="ARBA00022692"/>
    </source>
</evidence>
<comment type="subcellular location">
    <subcellularLocation>
        <location evidence="1">Membrane</location>
        <topology evidence="1">Multi-pass membrane protein</topology>
    </subcellularLocation>
</comment>
<feature type="transmembrane region" description="Helical" evidence="7">
    <location>
        <begin position="479"/>
        <end position="498"/>
    </location>
</feature>
<dbReference type="InterPro" id="IPR002293">
    <property type="entry name" value="AA/rel_permease1"/>
</dbReference>
<dbReference type="Gene3D" id="1.20.1740.10">
    <property type="entry name" value="Amino acid/polyamine transporter I"/>
    <property type="match status" value="1"/>
</dbReference>
<reference evidence="8" key="1">
    <citation type="journal article" date="2020" name="Stud. Mycol.">
        <title>101 Dothideomycetes genomes: a test case for predicting lifestyles and emergence of pathogens.</title>
        <authorList>
            <person name="Haridas S."/>
            <person name="Albert R."/>
            <person name="Binder M."/>
            <person name="Bloem J."/>
            <person name="Labutti K."/>
            <person name="Salamov A."/>
            <person name="Andreopoulos B."/>
            <person name="Baker S."/>
            <person name="Barry K."/>
            <person name="Bills G."/>
            <person name="Bluhm B."/>
            <person name="Cannon C."/>
            <person name="Castanera R."/>
            <person name="Culley D."/>
            <person name="Daum C."/>
            <person name="Ezra D."/>
            <person name="Gonzalez J."/>
            <person name="Henrissat B."/>
            <person name="Kuo A."/>
            <person name="Liang C."/>
            <person name="Lipzen A."/>
            <person name="Lutzoni F."/>
            <person name="Magnuson J."/>
            <person name="Mondo S."/>
            <person name="Nolan M."/>
            <person name="Ohm R."/>
            <person name="Pangilinan J."/>
            <person name="Park H.-J."/>
            <person name="Ramirez L."/>
            <person name="Alfaro M."/>
            <person name="Sun H."/>
            <person name="Tritt A."/>
            <person name="Yoshinaga Y."/>
            <person name="Zwiers L.-H."/>
            <person name="Turgeon B."/>
            <person name="Goodwin S."/>
            <person name="Spatafora J."/>
            <person name="Crous P."/>
            <person name="Grigoriev I."/>
        </authorList>
    </citation>
    <scope>NUCLEOTIDE SEQUENCE</scope>
    <source>
        <strain evidence="8">CBS 121167</strain>
    </source>
</reference>
<dbReference type="Pfam" id="PF13520">
    <property type="entry name" value="AA_permease_2"/>
    <property type="match status" value="1"/>
</dbReference>
<feature type="transmembrane region" description="Helical" evidence="7">
    <location>
        <begin position="48"/>
        <end position="65"/>
    </location>
</feature>
<gene>
    <name evidence="8" type="ORF">K452DRAFT_55698</name>
</gene>
<dbReference type="GO" id="GO:0016020">
    <property type="term" value="C:membrane"/>
    <property type="evidence" value="ECO:0007669"/>
    <property type="project" value="UniProtKB-SubCell"/>
</dbReference>
<evidence type="ECO:0000256" key="5">
    <source>
        <dbReference type="ARBA" id="ARBA00023136"/>
    </source>
</evidence>
<keyword evidence="3 7" id="KW-0812">Transmembrane</keyword>
<dbReference type="OrthoDB" id="3257095at2759"/>
<feature type="transmembrane region" description="Helical" evidence="7">
    <location>
        <begin position="510"/>
        <end position="528"/>
    </location>
</feature>
<evidence type="ECO:0000256" key="4">
    <source>
        <dbReference type="ARBA" id="ARBA00022989"/>
    </source>
</evidence>
<dbReference type="PANTHER" id="PTHR45649:SF1">
    <property type="entry name" value="TRANSPORTER, PUTATIVE (EUROFUNG)-RELATED"/>
    <property type="match status" value="1"/>
</dbReference>
<sequence length="548" mass="58900">MSELHELDSKDGVHESQRDISREDGRGGVDEDREILARLGKKQVLKRDFGFLSMLGFALTVLATWEGLLTTFSQGLQNGGPSGLVYGYIIVWVATMSSFSVIAELSSIAPTAGGQYYWVAVLAPASSKKFYSYITGWLTTIAWVAATASGGYLTGTIIQGLIVLNNMDSYVAEGWHGTLLFWACVFVALFVNTVIGRLLPAIESLMLVLHVLGFFAILIPLVYMSESGSAESVFNTFLNEGGWPTQGLSFCVGMMGCVYSFAGADAAVHMSEEIVKPATNVPRCIATSVIINGALGFGMLLALLFSIGDVDAALNTPTGYPMIEIFQQGVKSNAGASVMASIAVVLALASTTGFIATASRLTWAFARDNGLPFSRWLSKVEKRTLIPINAIIVVTVLPCLLALINIGSSTVFNDVISLAVSGFYASYLVPSALLLWRRMTGGIANATTGSGMHAIDLTDPERPQLAWGPWRIPGILGTLNNAFACLWMIFLVFFSFWPPAVNPSAADMNYAVLVTGAVIIFSIFYYLVWGHKTYRGPLVEIEVSGGRS</sequence>
<feature type="region of interest" description="Disordered" evidence="6">
    <location>
        <begin position="1"/>
        <end position="27"/>
    </location>
</feature>
<keyword evidence="2" id="KW-0813">Transport</keyword>
<feature type="transmembrane region" description="Helical" evidence="7">
    <location>
        <begin position="285"/>
        <end position="307"/>
    </location>
</feature>
<evidence type="ECO:0000313" key="8">
    <source>
        <dbReference type="EMBL" id="KAF2140425.1"/>
    </source>
</evidence>
<evidence type="ECO:0008006" key="10">
    <source>
        <dbReference type="Google" id="ProtNLM"/>
    </source>
</evidence>
<dbReference type="GO" id="GO:0022857">
    <property type="term" value="F:transmembrane transporter activity"/>
    <property type="evidence" value="ECO:0007669"/>
    <property type="project" value="InterPro"/>
</dbReference>
<feature type="transmembrane region" description="Helical" evidence="7">
    <location>
        <begin position="130"/>
        <end position="154"/>
    </location>
</feature>
<dbReference type="EMBL" id="ML995490">
    <property type="protein sequence ID" value="KAF2140425.1"/>
    <property type="molecule type" value="Genomic_DNA"/>
</dbReference>
<dbReference type="RefSeq" id="XP_033396138.1">
    <property type="nucleotide sequence ID" value="XM_033546840.1"/>
</dbReference>
<feature type="transmembrane region" description="Helical" evidence="7">
    <location>
        <begin position="384"/>
        <end position="404"/>
    </location>
</feature>
<accession>A0A6A6BB07</accession>
<feature type="transmembrane region" description="Helical" evidence="7">
    <location>
        <begin position="174"/>
        <end position="195"/>
    </location>
</feature>
<evidence type="ECO:0000256" key="2">
    <source>
        <dbReference type="ARBA" id="ARBA00022448"/>
    </source>
</evidence>
<dbReference type="Proteomes" id="UP000799438">
    <property type="component" value="Unassembled WGS sequence"/>
</dbReference>
<feature type="transmembrane region" description="Helical" evidence="7">
    <location>
        <begin position="338"/>
        <end position="363"/>
    </location>
</feature>
<feature type="transmembrane region" description="Helical" evidence="7">
    <location>
        <begin position="416"/>
        <end position="436"/>
    </location>
</feature>
<name>A0A6A6BB07_9PEZI</name>
<proteinExistence type="predicted"/>
<protein>
    <recommendedName>
        <fullName evidence="10">Amino acid permease/ SLC12A domain-containing protein</fullName>
    </recommendedName>
</protein>
<evidence type="ECO:0000256" key="1">
    <source>
        <dbReference type="ARBA" id="ARBA00004141"/>
    </source>
</evidence>
<dbReference type="PIRSF" id="PIRSF006060">
    <property type="entry name" value="AA_transporter"/>
    <property type="match status" value="1"/>
</dbReference>
<keyword evidence="5 7" id="KW-0472">Membrane</keyword>
<dbReference type="PANTHER" id="PTHR45649">
    <property type="entry name" value="AMINO-ACID PERMEASE BAT1"/>
    <property type="match status" value="1"/>
</dbReference>
<feature type="transmembrane region" description="Helical" evidence="7">
    <location>
        <begin position="245"/>
        <end position="264"/>
    </location>
</feature>